<reference evidence="1 2" key="1">
    <citation type="submission" date="2015-12" db="EMBL/GenBank/DDBJ databases">
        <title>The genome of Folsomia candida.</title>
        <authorList>
            <person name="Faddeeva A."/>
            <person name="Derks M.F."/>
            <person name="Anvar Y."/>
            <person name="Smit S."/>
            <person name="Van Straalen N."/>
            <person name="Roelofs D."/>
        </authorList>
    </citation>
    <scope>NUCLEOTIDE SEQUENCE [LARGE SCALE GENOMIC DNA]</scope>
    <source>
        <strain evidence="1 2">VU population</strain>
        <tissue evidence="1">Whole body</tissue>
    </source>
</reference>
<dbReference type="Proteomes" id="UP000198287">
    <property type="component" value="Unassembled WGS sequence"/>
</dbReference>
<dbReference type="AlphaFoldDB" id="A0A226DV36"/>
<comment type="caution">
    <text evidence="1">The sequence shown here is derived from an EMBL/GenBank/DDBJ whole genome shotgun (WGS) entry which is preliminary data.</text>
</comment>
<evidence type="ECO:0000313" key="1">
    <source>
        <dbReference type="EMBL" id="OXA49342.1"/>
    </source>
</evidence>
<dbReference type="EMBL" id="LNIX01000010">
    <property type="protein sequence ID" value="OXA49342.1"/>
    <property type="molecule type" value="Genomic_DNA"/>
</dbReference>
<protein>
    <submittedName>
        <fullName evidence="1">Uncharacterized protein</fullName>
    </submittedName>
</protein>
<name>A0A226DV36_FOLCA</name>
<evidence type="ECO:0000313" key="2">
    <source>
        <dbReference type="Proteomes" id="UP000198287"/>
    </source>
</evidence>
<organism evidence="1 2">
    <name type="scientific">Folsomia candida</name>
    <name type="common">Springtail</name>
    <dbReference type="NCBI Taxonomy" id="158441"/>
    <lineage>
        <taxon>Eukaryota</taxon>
        <taxon>Metazoa</taxon>
        <taxon>Ecdysozoa</taxon>
        <taxon>Arthropoda</taxon>
        <taxon>Hexapoda</taxon>
        <taxon>Collembola</taxon>
        <taxon>Entomobryomorpha</taxon>
        <taxon>Isotomoidea</taxon>
        <taxon>Isotomidae</taxon>
        <taxon>Proisotominae</taxon>
        <taxon>Folsomia</taxon>
    </lineage>
</organism>
<keyword evidence="2" id="KW-1185">Reference proteome</keyword>
<sequence>MSFLSTSDLCKTVAFVSRGWEEAARVHLISCPLVSLNPGNLHAYLASTNARSNHYKRIHISKFDFDNPRPEESRLLETFASTATAPITQLRIDYFPHRVETMSPEVIAILTNCHNLKFLHLSPRILSVKEAGTSVPQIMKFLSVKNLEISMYYNSHIGIGPAIEETIFEVVKLFPNLGKLKGDNLPKNVVEYLLSKKASVESIVWQFDDPDLPVPILIVNHPWYRFS</sequence>
<accession>A0A226DV36</accession>
<gene>
    <name evidence="1" type="ORF">Fcan01_15870</name>
</gene>
<proteinExistence type="predicted"/>